<reference evidence="9" key="1">
    <citation type="journal article" date="2023" name="Plant J.">
        <title>Genome sequences and population genomics provide insights into the demographic history, inbreeding, and mutation load of two 'living fossil' tree species of Dipteronia.</title>
        <authorList>
            <person name="Feng Y."/>
            <person name="Comes H.P."/>
            <person name="Chen J."/>
            <person name="Zhu S."/>
            <person name="Lu R."/>
            <person name="Zhang X."/>
            <person name="Li P."/>
            <person name="Qiu J."/>
            <person name="Olsen K.M."/>
            <person name="Qiu Y."/>
        </authorList>
    </citation>
    <scope>NUCLEOTIDE SEQUENCE</scope>
    <source>
        <strain evidence="9">NBL</strain>
    </source>
</reference>
<evidence type="ECO:0000256" key="2">
    <source>
        <dbReference type="ARBA" id="ARBA00022692"/>
    </source>
</evidence>
<keyword evidence="2 8" id="KW-0812">Transmembrane</keyword>
<evidence type="ECO:0000313" key="10">
    <source>
        <dbReference type="Proteomes" id="UP001281410"/>
    </source>
</evidence>
<feature type="region of interest" description="Disordered" evidence="7">
    <location>
        <begin position="177"/>
        <end position="198"/>
    </location>
</feature>
<keyword evidence="4 8" id="KW-1133">Transmembrane helix</keyword>
<feature type="transmembrane region" description="Helical" evidence="8">
    <location>
        <begin position="54"/>
        <end position="76"/>
    </location>
</feature>
<evidence type="ECO:0000256" key="5">
    <source>
        <dbReference type="ARBA" id="ARBA00023136"/>
    </source>
</evidence>
<dbReference type="EMBL" id="JANJYJ010000006">
    <property type="protein sequence ID" value="KAK3206629.1"/>
    <property type="molecule type" value="Genomic_DNA"/>
</dbReference>
<feature type="transmembrane region" description="Helical" evidence="8">
    <location>
        <begin position="143"/>
        <end position="165"/>
    </location>
</feature>
<dbReference type="InterPro" id="IPR009606">
    <property type="entry name" value="DEAL/Modifying_wall_lignin1/2"/>
</dbReference>
<organism evidence="9 10">
    <name type="scientific">Dipteronia sinensis</name>
    <dbReference type="NCBI Taxonomy" id="43782"/>
    <lineage>
        <taxon>Eukaryota</taxon>
        <taxon>Viridiplantae</taxon>
        <taxon>Streptophyta</taxon>
        <taxon>Embryophyta</taxon>
        <taxon>Tracheophyta</taxon>
        <taxon>Spermatophyta</taxon>
        <taxon>Magnoliopsida</taxon>
        <taxon>eudicotyledons</taxon>
        <taxon>Gunneridae</taxon>
        <taxon>Pentapetalae</taxon>
        <taxon>rosids</taxon>
        <taxon>malvids</taxon>
        <taxon>Sapindales</taxon>
        <taxon>Sapindaceae</taxon>
        <taxon>Hippocastanoideae</taxon>
        <taxon>Acereae</taxon>
        <taxon>Dipteronia</taxon>
    </lineage>
</organism>
<sequence length="198" mass="21701">MTIGIKDMATTVALLGVKSFILGIIAENKKPASGTPWISGGGVVTCNYPSDPTVFLGFLSIISLAASVVVGFYAVFYPYKGKSVPHSVFFRNKIFFVFFNITVWLSLLAQGMLMWATITELIHLTRNVHRDINTNCPTAKTGLFGGAAFMSLNASLFWLICLMLADNTRDDYFDEEDDKNLKGEYGPVDYDAKGQGNA</sequence>
<keyword evidence="10" id="KW-1185">Reference proteome</keyword>
<proteinExistence type="inferred from homology"/>
<dbReference type="PANTHER" id="PTHR31769">
    <property type="entry name" value="OS07G0462200 PROTEIN-RELATED"/>
    <property type="match status" value="1"/>
</dbReference>
<comment type="subcellular location">
    <subcellularLocation>
        <location evidence="1">Endomembrane system</location>
        <topology evidence="1">Multi-pass membrane protein</topology>
    </subcellularLocation>
</comment>
<keyword evidence="5 8" id="KW-0472">Membrane</keyword>
<comment type="caution">
    <text evidence="9">The sequence shown here is derived from an EMBL/GenBank/DDBJ whole genome shotgun (WGS) entry which is preliminary data.</text>
</comment>
<evidence type="ECO:0000256" key="4">
    <source>
        <dbReference type="ARBA" id="ARBA00022989"/>
    </source>
</evidence>
<dbReference type="AlphaFoldDB" id="A0AAE0AAH2"/>
<gene>
    <name evidence="9" type="ORF">Dsin_020675</name>
</gene>
<keyword evidence="3" id="KW-0732">Signal</keyword>
<comment type="similarity">
    <text evidence="6">Belongs to the DESIGUAL family.</text>
</comment>
<feature type="transmembrane region" description="Helical" evidence="8">
    <location>
        <begin position="97"/>
        <end position="118"/>
    </location>
</feature>
<name>A0AAE0AAH2_9ROSI</name>
<protein>
    <submittedName>
        <fullName evidence="9">Uncharacterized protein</fullName>
    </submittedName>
</protein>
<evidence type="ECO:0000256" key="3">
    <source>
        <dbReference type="ARBA" id="ARBA00022729"/>
    </source>
</evidence>
<evidence type="ECO:0000313" key="9">
    <source>
        <dbReference type="EMBL" id="KAK3206629.1"/>
    </source>
</evidence>
<evidence type="ECO:0000256" key="8">
    <source>
        <dbReference type="SAM" id="Phobius"/>
    </source>
</evidence>
<accession>A0AAE0AAH2</accession>
<dbReference type="Proteomes" id="UP001281410">
    <property type="component" value="Unassembled WGS sequence"/>
</dbReference>
<dbReference type="InterPro" id="IPR052222">
    <property type="entry name" value="DESIGUAL"/>
</dbReference>
<evidence type="ECO:0000256" key="7">
    <source>
        <dbReference type="SAM" id="MobiDB-lite"/>
    </source>
</evidence>
<evidence type="ECO:0000256" key="1">
    <source>
        <dbReference type="ARBA" id="ARBA00004127"/>
    </source>
</evidence>
<evidence type="ECO:0000256" key="6">
    <source>
        <dbReference type="ARBA" id="ARBA00029467"/>
    </source>
</evidence>
<dbReference type="GO" id="GO:0012505">
    <property type="term" value="C:endomembrane system"/>
    <property type="evidence" value="ECO:0007669"/>
    <property type="project" value="UniProtKB-SubCell"/>
</dbReference>
<dbReference type="Pfam" id="PF06749">
    <property type="entry name" value="DUF1218"/>
    <property type="match status" value="1"/>
</dbReference>